<protein>
    <submittedName>
        <fullName evidence="1">Uncharacterized protein</fullName>
    </submittedName>
</protein>
<reference evidence="1" key="1">
    <citation type="journal article" date="2014" name="Front. Microbiol.">
        <title>High frequency of phylogenetically diverse reductive dehalogenase-homologous genes in deep subseafloor sedimentary metagenomes.</title>
        <authorList>
            <person name="Kawai M."/>
            <person name="Futagami T."/>
            <person name="Toyoda A."/>
            <person name="Takaki Y."/>
            <person name="Nishi S."/>
            <person name="Hori S."/>
            <person name="Arai W."/>
            <person name="Tsubouchi T."/>
            <person name="Morono Y."/>
            <person name="Uchiyama I."/>
            <person name="Ito T."/>
            <person name="Fujiyama A."/>
            <person name="Inagaki F."/>
            <person name="Takami H."/>
        </authorList>
    </citation>
    <scope>NUCLEOTIDE SEQUENCE</scope>
    <source>
        <strain evidence="1">Expedition CK06-06</strain>
    </source>
</reference>
<dbReference type="AlphaFoldDB" id="X1TB53"/>
<dbReference type="EMBL" id="BARW01017585">
    <property type="protein sequence ID" value="GAJ02489.1"/>
    <property type="molecule type" value="Genomic_DNA"/>
</dbReference>
<organism evidence="1">
    <name type="scientific">marine sediment metagenome</name>
    <dbReference type="NCBI Taxonomy" id="412755"/>
    <lineage>
        <taxon>unclassified sequences</taxon>
        <taxon>metagenomes</taxon>
        <taxon>ecological metagenomes</taxon>
    </lineage>
</organism>
<proteinExistence type="predicted"/>
<feature type="non-terminal residue" evidence="1">
    <location>
        <position position="100"/>
    </location>
</feature>
<comment type="caution">
    <text evidence="1">The sequence shown here is derived from an EMBL/GenBank/DDBJ whole genome shotgun (WGS) entry which is preliminary data.</text>
</comment>
<name>X1TB53_9ZZZZ</name>
<evidence type="ECO:0000313" key="1">
    <source>
        <dbReference type="EMBL" id="GAJ02489.1"/>
    </source>
</evidence>
<sequence>MYMNINPLSGKRIDSRRRLVFDEQRIGYVSLAKGEKLIRDPLDPGKLSIGQKLLFDPLQGKYIVVGRKLRFDPLEGKFITLQKGEKLRFDPLACKFVVVR</sequence>
<gene>
    <name evidence="1" type="ORF">S12H4_30331</name>
</gene>
<accession>X1TB53</accession>